<accession>A0A9Q1QH91</accession>
<gene>
    <name evidence="3" type="ORF">Cgig2_012776</name>
</gene>
<evidence type="ECO:0000256" key="2">
    <source>
        <dbReference type="PROSITE-ProRule" id="PRU00708"/>
    </source>
</evidence>
<keyword evidence="4" id="KW-1185">Reference proteome</keyword>
<dbReference type="PANTHER" id="PTHR47003:SF2">
    <property type="entry name" value="OS01G0970900 PROTEIN"/>
    <property type="match status" value="1"/>
</dbReference>
<feature type="repeat" description="PPR" evidence="2">
    <location>
        <begin position="405"/>
        <end position="439"/>
    </location>
</feature>
<dbReference type="InterPro" id="IPR011990">
    <property type="entry name" value="TPR-like_helical_dom_sf"/>
</dbReference>
<feature type="repeat" description="PPR" evidence="2">
    <location>
        <begin position="335"/>
        <end position="369"/>
    </location>
</feature>
<dbReference type="Gene3D" id="1.25.40.10">
    <property type="entry name" value="Tetratricopeptide repeat domain"/>
    <property type="match status" value="4"/>
</dbReference>
<keyword evidence="1" id="KW-0677">Repeat</keyword>
<dbReference type="Pfam" id="PF13041">
    <property type="entry name" value="PPR_2"/>
    <property type="match status" value="1"/>
</dbReference>
<dbReference type="Pfam" id="PF01535">
    <property type="entry name" value="PPR"/>
    <property type="match status" value="2"/>
</dbReference>
<dbReference type="AlphaFoldDB" id="A0A9Q1QH91"/>
<sequence length="601" mass="68641">MNRARLIRLAAIVANSLSPARRPGPNSFNPIQANSYIELVLSNDWSKEIENELEKSNPKLTHESVVYVLMKLNKDPQKALDFFKWVSDRKGFEPSSVLYNILLRILAGKNLMKQFWVVASEMKGKGFCIGRKTYLSVHGFLKQHSLDKDKAAWTKFFEDMNKDAAGNNVVNNVVKVILGSDWTDKVESKLKGFKFPLSEDFLLRVFNELWPQPLKALKFFEWVGDSLGFKHNAITYNELAKVLAQSESMGKFWDLVKQMRSEGYEMDTETYIKISRNIRGGDAVELFEFMMDGPFQPSEQDCGMLLRSIALDYDPNMDLVFKVVKRFEAEGNTLNKAIYDGIHRSLCKVGKFDEAHGIVEAMRNAGYEPDNITYSQEVFGFCKLRKFEEATKLLDRMEAEGCVPDIKTWTILIQGYCIAHQLDEALLCFGKMVEKNVNPDADLLDVLLHGFLSQKKVLGAYTFLIGMVHQADLRPWQATYKFMIKELLEAGKLKEALNLLRMMKQHNYPPFPEPFAQYISKSGTLEDADEFLKASTMKGSPSSMAYVHFIRSFIEEGRHNEAKDLLYKSPPRVRFHKAINDLFGSANSTDKSNPPMSFVET</sequence>
<proteinExistence type="predicted"/>
<evidence type="ECO:0000313" key="3">
    <source>
        <dbReference type="EMBL" id="KAJ8440340.1"/>
    </source>
</evidence>
<dbReference type="InterPro" id="IPR002885">
    <property type="entry name" value="PPR_rpt"/>
</dbReference>
<evidence type="ECO:0000313" key="4">
    <source>
        <dbReference type="Proteomes" id="UP001153076"/>
    </source>
</evidence>
<organism evidence="3 4">
    <name type="scientific">Carnegiea gigantea</name>
    <dbReference type="NCBI Taxonomy" id="171969"/>
    <lineage>
        <taxon>Eukaryota</taxon>
        <taxon>Viridiplantae</taxon>
        <taxon>Streptophyta</taxon>
        <taxon>Embryophyta</taxon>
        <taxon>Tracheophyta</taxon>
        <taxon>Spermatophyta</taxon>
        <taxon>Magnoliopsida</taxon>
        <taxon>eudicotyledons</taxon>
        <taxon>Gunneridae</taxon>
        <taxon>Pentapetalae</taxon>
        <taxon>Caryophyllales</taxon>
        <taxon>Cactineae</taxon>
        <taxon>Cactaceae</taxon>
        <taxon>Cactoideae</taxon>
        <taxon>Echinocereeae</taxon>
        <taxon>Carnegiea</taxon>
    </lineage>
</organism>
<dbReference type="GO" id="GO:0008380">
    <property type="term" value="P:RNA splicing"/>
    <property type="evidence" value="ECO:0007669"/>
    <property type="project" value="InterPro"/>
</dbReference>
<dbReference type="NCBIfam" id="TIGR00756">
    <property type="entry name" value="PPR"/>
    <property type="match status" value="3"/>
</dbReference>
<dbReference type="InterPro" id="IPR044578">
    <property type="entry name" value="BIR6-like"/>
</dbReference>
<feature type="repeat" description="PPR" evidence="2">
    <location>
        <begin position="370"/>
        <end position="404"/>
    </location>
</feature>
<reference evidence="3" key="1">
    <citation type="submission" date="2022-04" db="EMBL/GenBank/DDBJ databases">
        <title>Carnegiea gigantea Genome sequencing and assembly v2.</title>
        <authorList>
            <person name="Copetti D."/>
            <person name="Sanderson M.J."/>
            <person name="Burquez A."/>
            <person name="Wojciechowski M.F."/>
        </authorList>
    </citation>
    <scope>NUCLEOTIDE SEQUENCE</scope>
    <source>
        <strain evidence="3">SGP5-SGP5p</strain>
        <tissue evidence="3">Aerial part</tissue>
    </source>
</reference>
<comment type="caution">
    <text evidence="3">The sequence shown here is derived from an EMBL/GenBank/DDBJ whole genome shotgun (WGS) entry which is preliminary data.</text>
</comment>
<dbReference type="OrthoDB" id="185373at2759"/>
<dbReference type="PANTHER" id="PTHR47003">
    <property type="entry name" value="OS01G0970900 PROTEIN"/>
    <property type="match status" value="1"/>
</dbReference>
<dbReference type="EMBL" id="JAKOGI010000193">
    <property type="protein sequence ID" value="KAJ8440340.1"/>
    <property type="molecule type" value="Genomic_DNA"/>
</dbReference>
<evidence type="ECO:0008006" key="5">
    <source>
        <dbReference type="Google" id="ProtNLM"/>
    </source>
</evidence>
<feature type="repeat" description="PPR" evidence="2">
    <location>
        <begin position="232"/>
        <end position="266"/>
    </location>
</feature>
<feature type="repeat" description="PPR" evidence="2">
    <location>
        <begin position="476"/>
        <end position="510"/>
    </location>
</feature>
<evidence type="ECO:0000256" key="1">
    <source>
        <dbReference type="ARBA" id="ARBA00022737"/>
    </source>
</evidence>
<name>A0A9Q1QH91_9CARY</name>
<dbReference type="PROSITE" id="PS51375">
    <property type="entry name" value="PPR"/>
    <property type="match status" value="5"/>
</dbReference>
<dbReference type="Proteomes" id="UP001153076">
    <property type="component" value="Unassembled WGS sequence"/>
</dbReference>
<protein>
    <recommendedName>
        <fullName evidence="5">Pentatricopeptide repeat-containing protein</fullName>
    </recommendedName>
</protein>